<dbReference type="PANTHER" id="PTHR11596:SF91">
    <property type="entry name" value="ALKALINE PHOSPHATASE-RELATED"/>
    <property type="match status" value="1"/>
</dbReference>
<protein>
    <recommendedName>
        <fullName evidence="4 10">Alkaline phosphatase</fullName>
        <ecNumber evidence="4 10">3.1.3.1</ecNumber>
    </recommendedName>
</protein>
<reference evidence="12 13" key="1">
    <citation type="submission" date="2023-09" db="EMBL/GenBank/DDBJ databases">
        <title>Nesidiocoris tenuis whole genome shotgun sequence.</title>
        <authorList>
            <person name="Shibata T."/>
            <person name="Shimoda M."/>
            <person name="Kobayashi T."/>
            <person name="Uehara T."/>
        </authorList>
    </citation>
    <scope>NUCLEOTIDE SEQUENCE [LARGE SCALE GENOMIC DNA]</scope>
    <source>
        <strain evidence="12 13">Japan</strain>
    </source>
</reference>
<evidence type="ECO:0000256" key="5">
    <source>
        <dbReference type="ARBA" id="ARBA00022723"/>
    </source>
</evidence>
<dbReference type="PROSITE" id="PS00123">
    <property type="entry name" value="ALKALINE_PHOSPHATASE"/>
    <property type="match status" value="1"/>
</dbReference>
<dbReference type="CDD" id="cd16012">
    <property type="entry name" value="ALP"/>
    <property type="match status" value="1"/>
</dbReference>
<dbReference type="InterPro" id="IPR018299">
    <property type="entry name" value="Alkaline_phosphatase_AS"/>
</dbReference>
<evidence type="ECO:0000256" key="4">
    <source>
        <dbReference type="ARBA" id="ARBA00012647"/>
    </source>
</evidence>
<evidence type="ECO:0000256" key="9">
    <source>
        <dbReference type="RuleBase" id="RU003946"/>
    </source>
</evidence>
<dbReference type="InterPro" id="IPR017850">
    <property type="entry name" value="Alkaline_phosphatase_core_sf"/>
</dbReference>
<evidence type="ECO:0000313" key="12">
    <source>
        <dbReference type="EMBL" id="BET03409.1"/>
    </source>
</evidence>
<gene>
    <name evidence="12" type="ORF">NTJ_16227</name>
</gene>
<comment type="similarity">
    <text evidence="3 9">Belongs to the alkaline phosphatase family.</text>
</comment>
<keyword evidence="11" id="KW-0732">Signal</keyword>
<dbReference type="Gene3D" id="3.40.720.10">
    <property type="entry name" value="Alkaline Phosphatase, subunit A"/>
    <property type="match status" value="1"/>
</dbReference>
<keyword evidence="13" id="KW-1185">Reference proteome</keyword>
<evidence type="ECO:0000256" key="2">
    <source>
        <dbReference type="ARBA" id="ARBA00001947"/>
    </source>
</evidence>
<evidence type="ECO:0000256" key="7">
    <source>
        <dbReference type="ARBA" id="ARBA00022833"/>
    </source>
</evidence>
<dbReference type="PANTHER" id="PTHR11596">
    <property type="entry name" value="ALKALINE PHOSPHATASE"/>
    <property type="match status" value="1"/>
</dbReference>
<evidence type="ECO:0000256" key="10">
    <source>
        <dbReference type="RuleBase" id="RU003947"/>
    </source>
</evidence>
<keyword evidence="8 10" id="KW-0460">Magnesium</keyword>
<evidence type="ECO:0000256" key="8">
    <source>
        <dbReference type="ARBA" id="ARBA00022842"/>
    </source>
</evidence>
<dbReference type="SMART" id="SM00098">
    <property type="entry name" value="alkPPc"/>
    <property type="match status" value="1"/>
</dbReference>
<keyword evidence="7 10" id="KW-0862">Zinc</keyword>
<evidence type="ECO:0000256" key="11">
    <source>
        <dbReference type="SAM" id="SignalP"/>
    </source>
</evidence>
<comment type="catalytic activity">
    <reaction evidence="10">
        <text>a phosphate monoester + H2O = an alcohol + phosphate</text>
        <dbReference type="Rhea" id="RHEA:15017"/>
        <dbReference type="ChEBI" id="CHEBI:15377"/>
        <dbReference type="ChEBI" id="CHEBI:30879"/>
        <dbReference type="ChEBI" id="CHEBI:43474"/>
        <dbReference type="ChEBI" id="CHEBI:67140"/>
        <dbReference type="EC" id="3.1.3.1"/>
    </reaction>
</comment>
<evidence type="ECO:0000256" key="3">
    <source>
        <dbReference type="ARBA" id="ARBA00005984"/>
    </source>
</evidence>
<feature type="signal peptide" evidence="11">
    <location>
        <begin position="1"/>
        <end position="28"/>
    </location>
</feature>
<dbReference type="EC" id="3.1.3.1" evidence="4 10"/>
<comment type="cofactor">
    <cofactor evidence="2">
        <name>Zn(2+)</name>
        <dbReference type="ChEBI" id="CHEBI:29105"/>
    </cofactor>
</comment>
<evidence type="ECO:0000256" key="1">
    <source>
        <dbReference type="ARBA" id="ARBA00001946"/>
    </source>
</evidence>
<sequence>MTAVPIVPCRFAIVLAVIGFVANTGTDAKHLYGTPRYLPAEENAPYWQDKQQAALLKTLFKKPNFNKAKNVIFFLGDGMSLTTVSTSRIYKGQLKGSPGEEGSLFFDDFPNTGLVKTYCVDSQVADSACSATAYWTGVKGNIKTIGVTGAVKREGSCSAIDDANSPASLLDWAQNSGKATGIVTTTTVTHASPAGGYAHVINRNMESDAEVVRLHKNPKECVDIAQQLMLNAPGKNLNVIMGGGRANFYPIDAENESGTKGKRRDGKNLIDSWIESKKSTGKSKFVWNREQLLSADLNNTDYLLGLFANEHLMFYQLANKTVQPSLEEMTASAIEVLQRNPNGFFLFVEGGLIDQAHHKTMARLALDETVEFDKAVEKAYKMTNPEETLIIVTADHAHTLSFSGYPSRGSDILGVAGRSSIDKMPYLTLGYSNGPNYRRHNISVDSNDIHSANYTYPAGVPMASETHGGEDVPIYASGPWSHLFSKTIDQIQIPGALAFAACIGSGPTACDPELQEVQKSISPPIPPAKCPQRAVSPSEIPLLPIPLQIPVQYPVYTQPAGSDDSGVAGKIV</sequence>
<dbReference type="EMBL" id="AP028924">
    <property type="protein sequence ID" value="BET03409.1"/>
    <property type="molecule type" value="Genomic_DNA"/>
</dbReference>
<evidence type="ECO:0000256" key="6">
    <source>
        <dbReference type="ARBA" id="ARBA00022801"/>
    </source>
</evidence>
<keyword evidence="6 10" id="KW-0378">Hydrolase</keyword>
<comment type="cofactor">
    <cofactor evidence="1">
        <name>Mg(2+)</name>
        <dbReference type="ChEBI" id="CHEBI:18420"/>
    </cofactor>
</comment>
<evidence type="ECO:0000313" key="13">
    <source>
        <dbReference type="Proteomes" id="UP001307889"/>
    </source>
</evidence>
<dbReference type="SUPFAM" id="SSF53649">
    <property type="entry name" value="Alkaline phosphatase-like"/>
    <property type="match status" value="1"/>
</dbReference>
<dbReference type="Pfam" id="PF00245">
    <property type="entry name" value="Alk_phosphatase"/>
    <property type="match status" value="1"/>
</dbReference>
<keyword evidence="5" id="KW-0479">Metal-binding</keyword>
<name>A0ABN7BGC1_9HEMI</name>
<accession>A0ABN7BGC1</accession>
<proteinExistence type="inferred from homology"/>
<organism evidence="12 13">
    <name type="scientific">Nesidiocoris tenuis</name>
    <dbReference type="NCBI Taxonomy" id="355587"/>
    <lineage>
        <taxon>Eukaryota</taxon>
        <taxon>Metazoa</taxon>
        <taxon>Ecdysozoa</taxon>
        <taxon>Arthropoda</taxon>
        <taxon>Hexapoda</taxon>
        <taxon>Insecta</taxon>
        <taxon>Pterygota</taxon>
        <taxon>Neoptera</taxon>
        <taxon>Paraneoptera</taxon>
        <taxon>Hemiptera</taxon>
        <taxon>Heteroptera</taxon>
        <taxon>Panheteroptera</taxon>
        <taxon>Cimicomorpha</taxon>
        <taxon>Miridae</taxon>
        <taxon>Dicyphina</taxon>
        <taxon>Nesidiocoris</taxon>
    </lineage>
</organism>
<dbReference type="InterPro" id="IPR001952">
    <property type="entry name" value="Alkaline_phosphatase"/>
</dbReference>
<feature type="chain" id="PRO_5046963192" description="Alkaline phosphatase" evidence="11">
    <location>
        <begin position="29"/>
        <end position="572"/>
    </location>
</feature>
<dbReference type="PRINTS" id="PR00113">
    <property type="entry name" value="ALKPHPHTASE"/>
</dbReference>
<dbReference type="Proteomes" id="UP001307889">
    <property type="component" value="Chromosome 16"/>
</dbReference>